<evidence type="ECO:0000256" key="3">
    <source>
        <dbReference type="ARBA" id="ARBA00022786"/>
    </source>
</evidence>
<dbReference type="Proteomes" id="UP000241818">
    <property type="component" value="Unassembled WGS sequence"/>
</dbReference>
<sequence length="515" mass="58210">MDDGPLADVSACSGERRRSSRIQASSSIGSNGPEPSIQTTPPTESSETAPVTKSARSSPRAGSHAMDHGPTTAQRTGLRRRNEASDFIAPDPISEAMRPLTDEERRNWAGWVELESDPALFNFILREYGVKDVKVQEVLGFDDSLLAMLPKPVYGLIFLFKYRDEEEEEGTEEAPECPKHVWFANQTITNACATVALLNIVMNIPEINLGDALSTFKAETRRLKPPYRGKKLGCDAFIRNIHNSFARRMDMLNADLALSNEMGKWNKAKNSKRKNTKNSKKNKEEEDPGYHFIAYVPINGVVWRLDGLRRQPGNLGEYREDWMAVALANINQHIYQSQQDGVQFSLLSLCKSPLRTDLEKLVENMHSIASVKELLTSIQPDWQQFTELDESILVKVPDSSFGISQELFDNSGLSEATRQRLREAGTDASALIDLYQEYVRDQIRLQTSYMDEAALIEQENEQARRRKHDYTPIIYNSIKKLAERGVLKRIIDEIRENEAMRQRGGEAMGYFASPC</sequence>
<feature type="compositionally biased region" description="Basic residues" evidence="8">
    <location>
        <begin position="266"/>
        <end position="280"/>
    </location>
</feature>
<evidence type="ECO:0000256" key="2">
    <source>
        <dbReference type="ARBA" id="ARBA00022670"/>
    </source>
</evidence>
<dbReference type="Gene3D" id="1.20.58.860">
    <property type="match status" value="1"/>
</dbReference>
<dbReference type="RefSeq" id="XP_024717505.1">
    <property type="nucleotide sequence ID" value="XM_024863869.1"/>
</dbReference>
<dbReference type="Pfam" id="PF01088">
    <property type="entry name" value="Peptidase_C12"/>
    <property type="match status" value="1"/>
</dbReference>
<dbReference type="InterPro" id="IPR041507">
    <property type="entry name" value="UCH_C"/>
</dbReference>
<accession>A0A2T3AS75</accession>
<evidence type="ECO:0000256" key="8">
    <source>
        <dbReference type="SAM" id="MobiDB-lite"/>
    </source>
</evidence>
<dbReference type="GO" id="GO:0006511">
    <property type="term" value="P:ubiquitin-dependent protein catabolic process"/>
    <property type="evidence" value="ECO:0007669"/>
    <property type="project" value="UniProtKB-UniRule"/>
</dbReference>
<dbReference type="InterPro" id="IPR038765">
    <property type="entry name" value="Papain-like_cys_pep_sf"/>
</dbReference>
<proteinExistence type="inferred from homology"/>
<keyword evidence="4 6" id="KW-0378">Hydrolase</keyword>
<organism evidence="10 11">
    <name type="scientific">Amorphotheca resinae ATCC 22711</name>
    <dbReference type="NCBI Taxonomy" id="857342"/>
    <lineage>
        <taxon>Eukaryota</taxon>
        <taxon>Fungi</taxon>
        <taxon>Dikarya</taxon>
        <taxon>Ascomycota</taxon>
        <taxon>Pezizomycotina</taxon>
        <taxon>Leotiomycetes</taxon>
        <taxon>Helotiales</taxon>
        <taxon>Amorphothecaceae</taxon>
        <taxon>Amorphotheca</taxon>
    </lineage>
</organism>
<evidence type="ECO:0000313" key="11">
    <source>
        <dbReference type="Proteomes" id="UP000241818"/>
    </source>
</evidence>
<evidence type="ECO:0000259" key="9">
    <source>
        <dbReference type="PROSITE" id="PS52048"/>
    </source>
</evidence>
<dbReference type="GO" id="GO:0016579">
    <property type="term" value="P:protein deubiquitination"/>
    <property type="evidence" value="ECO:0007669"/>
    <property type="project" value="TreeGrafter"/>
</dbReference>
<dbReference type="FunFam" id="3.40.532.10:FF:000010">
    <property type="entry name" value="Ubiquitin carboxyl-terminal hydrolase"/>
    <property type="match status" value="1"/>
</dbReference>
<reference evidence="10 11" key="1">
    <citation type="journal article" date="2018" name="New Phytol.">
        <title>Comparative genomics and transcriptomics depict ericoid mycorrhizal fungi as versatile saprotrophs and plant mutualists.</title>
        <authorList>
            <person name="Martino E."/>
            <person name="Morin E."/>
            <person name="Grelet G.A."/>
            <person name="Kuo A."/>
            <person name="Kohler A."/>
            <person name="Daghino S."/>
            <person name="Barry K.W."/>
            <person name="Cichocki N."/>
            <person name="Clum A."/>
            <person name="Dockter R.B."/>
            <person name="Hainaut M."/>
            <person name="Kuo R.C."/>
            <person name="LaButti K."/>
            <person name="Lindahl B.D."/>
            <person name="Lindquist E.A."/>
            <person name="Lipzen A."/>
            <person name="Khouja H.R."/>
            <person name="Magnuson J."/>
            <person name="Murat C."/>
            <person name="Ohm R.A."/>
            <person name="Singer S.W."/>
            <person name="Spatafora J.W."/>
            <person name="Wang M."/>
            <person name="Veneault-Fourrey C."/>
            <person name="Henrissat B."/>
            <person name="Grigoriev I.V."/>
            <person name="Martin F.M."/>
            <person name="Perotto S."/>
        </authorList>
    </citation>
    <scope>NUCLEOTIDE SEQUENCE [LARGE SCALE GENOMIC DNA]</scope>
    <source>
        <strain evidence="10 11">ATCC 22711</strain>
    </source>
</reference>
<keyword evidence="3 6" id="KW-0833">Ubl conjugation pathway</keyword>
<keyword evidence="11" id="KW-1185">Reference proteome</keyword>
<dbReference type="SUPFAM" id="SSF54001">
    <property type="entry name" value="Cysteine proteinases"/>
    <property type="match status" value="1"/>
</dbReference>
<gene>
    <name evidence="10" type="ORF">M430DRAFT_184175</name>
</gene>
<evidence type="ECO:0000256" key="4">
    <source>
        <dbReference type="ARBA" id="ARBA00022801"/>
    </source>
</evidence>
<dbReference type="STRING" id="857342.A0A2T3AS75"/>
<feature type="region of interest" description="Disordered" evidence="8">
    <location>
        <begin position="1"/>
        <end position="98"/>
    </location>
</feature>
<dbReference type="InterPro" id="IPR036959">
    <property type="entry name" value="Peptidase_C12_UCH_sf"/>
</dbReference>
<comment type="similarity">
    <text evidence="6 7">Belongs to the peptidase C12 family.</text>
</comment>
<dbReference type="Pfam" id="PF18031">
    <property type="entry name" value="UCH_C"/>
    <property type="match status" value="1"/>
</dbReference>
<dbReference type="PANTHER" id="PTHR10589:SF29">
    <property type="entry name" value="UBIQUITIN CARBOXYL-TERMINAL HYDROLASE"/>
    <property type="match status" value="1"/>
</dbReference>
<keyword evidence="5 6" id="KW-0788">Thiol protease</keyword>
<dbReference type="PANTHER" id="PTHR10589">
    <property type="entry name" value="UBIQUITIN CARBOXYL-TERMINAL HYDROLASE"/>
    <property type="match status" value="1"/>
</dbReference>
<feature type="site" description="Transition state stabilizer" evidence="6">
    <location>
        <position position="186"/>
    </location>
</feature>
<dbReference type="PROSITE" id="PS52048">
    <property type="entry name" value="UCH_DOMAIN"/>
    <property type="match status" value="1"/>
</dbReference>
<dbReference type="OrthoDB" id="1924260at2759"/>
<evidence type="ECO:0000256" key="1">
    <source>
        <dbReference type="ARBA" id="ARBA00000707"/>
    </source>
</evidence>
<dbReference type="GeneID" id="36571950"/>
<dbReference type="EC" id="3.4.19.12" evidence="7"/>
<evidence type="ECO:0000313" key="10">
    <source>
        <dbReference type="EMBL" id="PSS09207.1"/>
    </source>
</evidence>
<dbReference type="InterPro" id="IPR001578">
    <property type="entry name" value="Peptidase_C12_UCH"/>
</dbReference>
<dbReference type="PRINTS" id="PR00707">
    <property type="entry name" value="UBCTHYDRLASE"/>
</dbReference>
<feature type="site" description="Important for enzyme activity" evidence="6">
    <location>
        <position position="306"/>
    </location>
</feature>
<evidence type="ECO:0000256" key="6">
    <source>
        <dbReference type="PROSITE-ProRule" id="PRU01393"/>
    </source>
</evidence>
<keyword evidence="2 6" id="KW-0645">Protease</keyword>
<comment type="catalytic activity">
    <reaction evidence="1 6 7">
        <text>Thiol-dependent hydrolysis of ester, thioester, amide, peptide and isopeptide bonds formed by the C-terminal Gly of ubiquitin (a 76-residue protein attached to proteins as an intracellular targeting signal).</text>
        <dbReference type="EC" id="3.4.19.12"/>
    </reaction>
</comment>
<dbReference type="AlphaFoldDB" id="A0A2T3AS75"/>
<dbReference type="PROSITE" id="PS52049">
    <property type="entry name" value="ULD"/>
    <property type="match status" value="1"/>
</dbReference>
<protein>
    <recommendedName>
        <fullName evidence="7">Ubiquitin carboxyl-terminal hydrolase</fullName>
        <ecNumber evidence="7">3.4.19.12</ecNumber>
    </recommendedName>
</protein>
<evidence type="ECO:0000256" key="5">
    <source>
        <dbReference type="ARBA" id="ARBA00022807"/>
    </source>
</evidence>
<feature type="active site" description="Proton donor" evidence="6">
    <location>
        <position position="291"/>
    </location>
</feature>
<feature type="active site" description="Nucleophile" evidence="6">
    <location>
        <position position="192"/>
    </location>
</feature>
<dbReference type="EMBL" id="KZ679017">
    <property type="protein sequence ID" value="PSS09207.1"/>
    <property type="molecule type" value="Genomic_DNA"/>
</dbReference>
<feature type="domain" description="UCH catalytic" evidence="9">
    <location>
        <begin position="110"/>
        <end position="351"/>
    </location>
</feature>
<evidence type="ECO:0000256" key="7">
    <source>
        <dbReference type="RuleBase" id="RU361215"/>
    </source>
</evidence>
<feature type="region of interest" description="Disordered" evidence="8">
    <location>
        <begin position="266"/>
        <end position="285"/>
    </location>
</feature>
<dbReference type="InParanoid" id="A0A2T3AS75"/>
<dbReference type="GO" id="GO:0004843">
    <property type="term" value="F:cysteine-type deubiquitinase activity"/>
    <property type="evidence" value="ECO:0007669"/>
    <property type="project" value="UniProtKB-UniRule"/>
</dbReference>
<name>A0A2T3AS75_AMORE</name>
<dbReference type="GO" id="GO:0005737">
    <property type="term" value="C:cytoplasm"/>
    <property type="evidence" value="ECO:0007669"/>
    <property type="project" value="TreeGrafter"/>
</dbReference>
<dbReference type="Gene3D" id="3.40.532.10">
    <property type="entry name" value="Peptidase C12, ubiquitin carboxyl-terminal hydrolase"/>
    <property type="match status" value="1"/>
</dbReference>
<feature type="compositionally biased region" description="Low complexity" evidence="8">
    <location>
        <begin position="21"/>
        <end position="52"/>
    </location>
</feature>